<evidence type="ECO:0008006" key="3">
    <source>
        <dbReference type="Google" id="ProtNLM"/>
    </source>
</evidence>
<accession>A0A9X4SBZ7</accession>
<dbReference type="SUPFAM" id="SSF55469">
    <property type="entry name" value="FMN-dependent nitroreductase-like"/>
    <property type="match status" value="2"/>
</dbReference>
<name>A0A9X4SBZ7_9BURK</name>
<evidence type="ECO:0000313" key="1">
    <source>
        <dbReference type="EMBL" id="MDG5976068.1"/>
    </source>
</evidence>
<keyword evidence="2" id="KW-1185">Reference proteome</keyword>
<organism evidence="1 2">
    <name type="scientific">Hydrogenophaga taeniospiralis CCUG 15921</name>
    <dbReference type="NCBI Taxonomy" id="1281780"/>
    <lineage>
        <taxon>Bacteria</taxon>
        <taxon>Pseudomonadati</taxon>
        <taxon>Pseudomonadota</taxon>
        <taxon>Betaproteobacteria</taxon>
        <taxon>Burkholderiales</taxon>
        <taxon>Comamonadaceae</taxon>
        <taxon>Hydrogenophaga</taxon>
    </lineage>
</organism>
<reference evidence="1" key="1">
    <citation type="submission" date="2013-01" db="EMBL/GenBank/DDBJ databases">
        <title>Genome draft of Hydrogenophaga taeniospiralis 2K1.</title>
        <authorList>
            <person name="Gomila M."/>
            <person name="Lalucat J."/>
        </authorList>
    </citation>
    <scope>NUCLEOTIDE SEQUENCE</scope>
    <source>
        <strain evidence="1">CCUG 15921</strain>
    </source>
</reference>
<dbReference type="EMBL" id="AOGK01000010">
    <property type="protein sequence ID" value="MDG5976068.1"/>
    <property type="molecule type" value="Genomic_DNA"/>
</dbReference>
<protein>
    <recommendedName>
        <fullName evidence="3">Tat pathway signal protein</fullName>
    </recommendedName>
</protein>
<gene>
    <name evidence="1" type="ORF">H010_12439</name>
</gene>
<dbReference type="NCBIfam" id="NF047509">
    <property type="entry name" value="Rv3131_FMN_oxido"/>
    <property type="match status" value="1"/>
</dbReference>
<dbReference type="Gene3D" id="3.40.109.10">
    <property type="entry name" value="NADH Oxidase"/>
    <property type="match status" value="1"/>
</dbReference>
<sequence>MQGLSGVALSQELVRYATLAPSSHNTQCWKFALDGRSVTILPDLSRRCPVVDPDDHHLYVSLGCAAENLVQAGLALGLASEVHFDAARDAVVVNLSPTPAVVTSLFKAIPERQCTRGEYDGKPLSAQDLGLLERAGSNDGVRLLLLTERAAIGRVLDFVVQGNTAQLNDKAFVKELKSWIRFSASDAVARGDGLFGKSSGSPTLPSWLGNLLFDFVVTAKSENEKYTRQLHSSAGVAVFVAAKEDKAHWVEVGRAYERFALQGTVMGVRNAHVNMPVELAALRPRFANAIGPGHQRPDLVVRFGRGPTLPPSLRRPVQAVLV</sequence>
<comment type="caution">
    <text evidence="1">The sequence shown here is derived from an EMBL/GenBank/DDBJ whole genome shotgun (WGS) entry which is preliminary data.</text>
</comment>
<evidence type="ECO:0000313" key="2">
    <source>
        <dbReference type="Proteomes" id="UP001152876"/>
    </source>
</evidence>
<proteinExistence type="predicted"/>
<dbReference type="Proteomes" id="UP001152876">
    <property type="component" value="Unassembled WGS sequence"/>
</dbReference>
<dbReference type="AlphaFoldDB" id="A0A9X4SBZ7"/>
<dbReference type="GO" id="GO:0016491">
    <property type="term" value="F:oxidoreductase activity"/>
    <property type="evidence" value="ECO:0007669"/>
    <property type="project" value="InterPro"/>
</dbReference>
<dbReference type="InterPro" id="IPR000415">
    <property type="entry name" value="Nitroreductase-like"/>
</dbReference>